<dbReference type="InterPro" id="IPR036188">
    <property type="entry name" value="FAD/NAD-bd_sf"/>
</dbReference>
<reference evidence="2 3" key="1">
    <citation type="submission" date="2015-06" db="EMBL/GenBank/DDBJ databases">
        <title>Draft genome of the ant-associated black yeast Phialophora attae CBS 131958.</title>
        <authorList>
            <person name="Moreno L.F."/>
            <person name="Stielow B.J."/>
            <person name="de Hoog S."/>
            <person name="Vicente V.A."/>
            <person name="Weiss V.A."/>
            <person name="de Vries M."/>
            <person name="Cruz L.M."/>
            <person name="Souza E.M."/>
        </authorList>
    </citation>
    <scope>NUCLEOTIDE SEQUENCE [LARGE SCALE GENOMIC DNA]</scope>
    <source>
        <strain evidence="2 3">CBS 131958</strain>
    </source>
</reference>
<dbReference type="OrthoDB" id="512662at2759"/>
<dbReference type="PANTHER" id="PTHR13847">
    <property type="entry name" value="SARCOSINE DEHYDROGENASE-RELATED"/>
    <property type="match status" value="1"/>
</dbReference>
<dbReference type="AlphaFoldDB" id="A0A0N1P0E5"/>
<comment type="caution">
    <text evidence="2">The sequence shown here is derived from an EMBL/GenBank/DDBJ whole genome shotgun (WGS) entry which is preliminary data.</text>
</comment>
<dbReference type="VEuPathDB" id="FungiDB:AB675_4650"/>
<evidence type="ECO:0000313" key="2">
    <source>
        <dbReference type="EMBL" id="KPI38980.1"/>
    </source>
</evidence>
<accession>A0A0N1P0E5</accession>
<dbReference type="PANTHER" id="PTHR13847:SF213">
    <property type="entry name" value="DEPENDENT OXIDOREDUCTASE, PUTATIVE-RELATED"/>
    <property type="match status" value="1"/>
</dbReference>
<protein>
    <recommendedName>
        <fullName evidence="1">FAD dependent oxidoreductase domain-containing protein</fullName>
    </recommendedName>
</protein>
<dbReference type="RefSeq" id="XP_017998943.1">
    <property type="nucleotide sequence ID" value="XM_018144805.1"/>
</dbReference>
<proteinExistence type="predicted"/>
<sequence>MTTSSSTKHWLSSPVGANLLSQIGGDPGLPQPLPTTSSWQLPAHPEVASLQSEQLPPATDFLVIGSGIAGCGVARTLLSRSKSAKVTILEARTLCSGATGRNGGQLVKPYAPRFAQLAKDFGIETAVQVARLALYTLEEMHGLARSYDADLQREANARRVVKRVVYMDQKSWEEAEAAVDLYETHVPEEKGSIERVPLSRIESEWNVKGGFGGYQFNAGVCWPYRLVTGVFKRLRDQYPDRLSIETKTPATQILYDNTTPEYPYQVVTPRGIIHARNVIYCNNGHVGHLLPRLRGKIWPMRGTMSAQEVRPSFPDYSNEYSWSFLSNMAYDATSKTINMGWWYGLQNAPNGDFWIGGENKRVEDIWTADDSVIGDHNRASVENILPKVFNDKVVPSKPRIRGMWTGVMAATADALPFVGRLPSSVTDRPGTGEWIVAGWNSYGMTNGLTCGEALARMVLGGDAPAWFPKVYLPTEQRLNAANMSSEAATMQFLEESGIGRTLESPEVLQAKL</sequence>
<feature type="domain" description="FAD dependent oxidoreductase" evidence="1">
    <location>
        <begin position="60"/>
        <end position="457"/>
    </location>
</feature>
<dbReference type="InterPro" id="IPR006076">
    <property type="entry name" value="FAD-dep_OxRdtase"/>
</dbReference>
<dbReference type="GO" id="GO:0005737">
    <property type="term" value="C:cytoplasm"/>
    <property type="evidence" value="ECO:0007669"/>
    <property type="project" value="TreeGrafter"/>
</dbReference>
<dbReference type="Pfam" id="PF01266">
    <property type="entry name" value="DAO"/>
    <property type="match status" value="1"/>
</dbReference>
<dbReference type="SUPFAM" id="SSF51905">
    <property type="entry name" value="FAD/NAD(P)-binding domain"/>
    <property type="match status" value="1"/>
</dbReference>
<dbReference type="GeneID" id="28736685"/>
<gene>
    <name evidence="2" type="ORF">AB675_4650</name>
</gene>
<name>A0A0N1P0E5_9EURO</name>
<dbReference type="Gene3D" id="3.50.50.60">
    <property type="entry name" value="FAD/NAD(P)-binding domain"/>
    <property type="match status" value="1"/>
</dbReference>
<evidence type="ECO:0000313" key="3">
    <source>
        <dbReference type="Proteomes" id="UP000038010"/>
    </source>
</evidence>
<keyword evidence="3" id="KW-1185">Reference proteome</keyword>
<organism evidence="2 3">
    <name type="scientific">Cyphellophora attinorum</name>
    <dbReference type="NCBI Taxonomy" id="1664694"/>
    <lineage>
        <taxon>Eukaryota</taxon>
        <taxon>Fungi</taxon>
        <taxon>Dikarya</taxon>
        <taxon>Ascomycota</taxon>
        <taxon>Pezizomycotina</taxon>
        <taxon>Eurotiomycetes</taxon>
        <taxon>Chaetothyriomycetidae</taxon>
        <taxon>Chaetothyriales</taxon>
        <taxon>Cyphellophoraceae</taxon>
        <taxon>Cyphellophora</taxon>
    </lineage>
</organism>
<dbReference type="EMBL" id="LFJN01000016">
    <property type="protein sequence ID" value="KPI38980.1"/>
    <property type="molecule type" value="Genomic_DNA"/>
</dbReference>
<dbReference type="Gene3D" id="3.30.9.10">
    <property type="entry name" value="D-Amino Acid Oxidase, subunit A, domain 2"/>
    <property type="match status" value="1"/>
</dbReference>
<dbReference type="Proteomes" id="UP000038010">
    <property type="component" value="Unassembled WGS sequence"/>
</dbReference>
<evidence type="ECO:0000259" key="1">
    <source>
        <dbReference type="Pfam" id="PF01266"/>
    </source>
</evidence>
<dbReference type="STRING" id="1664694.A0A0N1P0E5"/>